<feature type="region of interest" description="Disordered" evidence="1">
    <location>
        <begin position="1"/>
        <end position="24"/>
    </location>
</feature>
<gene>
    <name evidence="3" type="ORF">NOO_LOCUS9218</name>
</gene>
<evidence type="ECO:0000259" key="2">
    <source>
        <dbReference type="PROSITE" id="PS50888"/>
    </source>
</evidence>
<dbReference type="Pfam" id="PF00010">
    <property type="entry name" value="HLH"/>
    <property type="match status" value="1"/>
</dbReference>
<evidence type="ECO:0000313" key="4">
    <source>
        <dbReference type="Proteomes" id="UP000271087"/>
    </source>
</evidence>
<dbReference type="InterPro" id="IPR011598">
    <property type="entry name" value="bHLH_dom"/>
</dbReference>
<dbReference type="OrthoDB" id="10047910at2759"/>
<dbReference type="AlphaFoldDB" id="A0A182EM75"/>
<protein>
    <submittedName>
        <fullName evidence="5">BHLH domain-containing protein</fullName>
    </submittedName>
</protein>
<reference evidence="3 4" key="2">
    <citation type="submission" date="2018-08" db="EMBL/GenBank/DDBJ databases">
        <authorList>
            <person name="Laetsch R D."/>
            <person name="Stevens L."/>
            <person name="Kumar S."/>
            <person name="Blaxter L. M."/>
        </authorList>
    </citation>
    <scope>NUCLEOTIDE SEQUENCE [LARGE SCALE GENOMIC DNA]</scope>
</reference>
<organism evidence="5">
    <name type="scientific">Onchocerca ochengi</name>
    <name type="common">Filarial nematode worm</name>
    <dbReference type="NCBI Taxonomy" id="42157"/>
    <lineage>
        <taxon>Eukaryota</taxon>
        <taxon>Metazoa</taxon>
        <taxon>Ecdysozoa</taxon>
        <taxon>Nematoda</taxon>
        <taxon>Chromadorea</taxon>
        <taxon>Rhabditida</taxon>
        <taxon>Spirurina</taxon>
        <taxon>Spiruromorpha</taxon>
        <taxon>Filarioidea</taxon>
        <taxon>Onchocercidae</taxon>
        <taxon>Onchocerca</taxon>
    </lineage>
</organism>
<dbReference type="Gene3D" id="4.10.280.10">
    <property type="entry name" value="Helix-loop-helix DNA-binding domain"/>
    <property type="match status" value="1"/>
</dbReference>
<dbReference type="WBParaSite" id="nOo.2.0.1.t09218-RA">
    <property type="protein sequence ID" value="nOo.2.0.1.t09218-RA"/>
    <property type="gene ID" value="nOo.2.0.1.g09218"/>
</dbReference>
<accession>A0A182EM75</accession>
<name>A0A182EM75_ONCOC</name>
<keyword evidence="4" id="KW-1185">Reference proteome</keyword>
<dbReference type="Proteomes" id="UP000271087">
    <property type="component" value="Unassembled WGS sequence"/>
</dbReference>
<sequence>MATIQTIRSKTTKSAKRSKRRREQKKVLEELRKIVPYVNKHTPLLELLQKVIDYIAELQELLNNSSMVAIEDKENISPWRTNELENKISKMSAEFNDMTLMKPDEYAVDFQDIFMTE</sequence>
<dbReference type="SUPFAM" id="SSF47459">
    <property type="entry name" value="HLH, helix-loop-helix DNA-binding domain"/>
    <property type="match status" value="1"/>
</dbReference>
<dbReference type="EMBL" id="UYRW01004332">
    <property type="protein sequence ID" value="VDM92515.1"/>
    <property type="molecule type" value="Genomic_DNA"/>
</dbReference>
<feature type="compositionally biased region" description="Basic residues" evidence="1">
    <location>
        <begin position="10"/>
        <end position="24"/>
    </location>
</feature>
<dbReference type="InterPro" id="IPR036638">
    <property type="entry name" value="HLH_DNA-bd_sf"/>
</dbReference>
<reference evidence="5" key="1">
    <citation type="submission" date="2016-06" db="UniProtKB">
        <authorList>
            <consortium name="WormBaseParasite"/>
        </authorList>
    </citation>
    <scope>IDENTIFICATION</scope>
</reference>
<dbReference type="PROSITE" id="PS50888">
    <property type="entry name" value="BHLH"/>
    <property type="match status" value="1"/>
</dbReference>
<evidence type="ECO:0000313" key="3">
    <source>
        <dbReference type="EMBL" id="VDM92515.1"/>
    </source>
</evidence>
<evidence type="ECO:0000256" key="1">
    <source>
        <dbReference type="SAM" id="MobiDB-lite"/>
    </source>
</evidence>
<dbReference type="GO" id="GO:0046983">
    <property type="term" value="F:protein dimerization activity"/>
    <property type="evidence" value="ECO:0007669"/>
    <property type="project" value="InterPro"/>
</dbReference>
<evidence type="ECO:0000313" key="5">
    <source>
        <dbReference type="WBParaSite" id="nOo.2.0.1.t09218-RA"/>
    </source>
</evidence>
<dbReference type="SMART" id="SM00353">
    <property type="entry name" value="HLH"/>
    <property type="match status" value="1"/>
</dbReference>
<feature type="domain" description="BHLH" evidence="2">
    <location>
        <begin position="8"/>
        <end position="58"/>
    </location>
</feature>
<proteinExistence type="predicted"/>